<protein>
    <submittedName>
        <fullName evidence="2">Glutathione S-transferase GST-6.0</fullName>
    </submittedName>
</protein>
<organism evidence="2 3">
    <name type="scientific">Frankliniella fusca</name>
    <dbReference type="NCBI Taxonomy" id="407009"/>
    <lineage>
        <taxon>Eukaryota</taxon>
        <taxon>Metazoa</taxon>
        <taxon>Ecdysozoa</taxon>
        <taxon>Arthropoda</taxon>
        <taxon>Hexapoda</taxon>
        <taxon>Insecta</taxon>
        <taxon>Pterygota</taxon>
        <taxon>Neoptera</taxon>
        <taxon>Paraneoptera</taxon>
        <taxon>Thysanoptera</taxon>
        <taxon>Terebrantia</taxon>
        <taxon>Thripoidea</taxon>
        <taxon>Thripidae</taxon>
        <taxon>Frankliniella</taxon>
    </lineage>
</organism>
<proteinExistence type="predicted"/>
<dbReference type="AlphaFoldDB" id="A0AAE1HA88"/>
<dbReference type="EMBL" id="JAHWGI010000767">
    <property type="protein sequence ID" value="KAK3917605.1"/>
    <property type="molecule type" value="Genomic_DNA"/>
</dbReference>
<keyword evidence="3" id="KW-1185">Reference proteome</keyword>
<evidence type="ECO:0000256" key="1">
    <source>
        <dbReference type="SAM" id="MobiDB-lite"/>
    </source>
</evidence>
<evidence type="ECO:0000313" key="2">
    <source>
        <dbReference type="EMBL" id="KAK3917605.1"/>
    </source>
</evidence>
<name>A0AAE1HA88_9NEOP</name>
<gene>
    <name evidence="2" type="ORF">KUF71_007084</name>
</gene>
<comment type="caution">
    <text evidence="2">The sequence shown here is derived from an EMBL/GenBank/DDBJ whole genome shotgun (WGS) entry which is preliminary data.</text>
</comment>
<feature type="region of interest" description="Disordered" evidence="1">
    <location>
        <begin position="1"/>
        <end position="22"/>
    </location>
</feature>
<reference evidence="2" key="1">
    <citation type="submission" date="2021-07" db="EMBL/GenBank/DDBJ databases">
        <authorList>
            <person name="Catto M.A."/>
            <person name="Jacobson A."/>
            <person name="Kennedy G."/>
            <person name="Labadie P."/>
            <person name="Hunt B.G."/>
            <person name="Srinivasan R."/>
        </authorList>
    </citation>
    <scope>NUCLEOTIDE SEQUENCE</scope>
    <source>
        <strain evidence="2">PL_HMW_Pooled</strain>
        <tissue evidence="2">Head</tissue>
    </source>
</reference>
<feature type="non-terminal residue" evidence="2">
    <location>
        <position position="1"/>
    </location>
</feature>
<evidence type="ECO:0000313" key="3">
    <source>
        <dbReference type="Proteomes" id="UP001219518"/>
    </source>
</evidence>
<reference evidence="2" key="2">
    <citation type="journal article" date="2023" name="BMC Genomics">
        <title>Pest status, molecular evolution, and epigenetic factors derived from the genome assembly of Frankliniella fusca, a thysanopteran phytovirus vector.</title>
        <authorList>
            <person name="Catto M.A."/>
            <person name="Labadie P.E."/>
            <person name="Jacobson A.L."/>
            <person name="Kennedy G.G."/>
            <person name="Srinivasan R."/>
            <person name="Hunt B.G."/>
        </authorList>
    </citation>
    <scope>NUCLEOTIDE SEQUENCE</scope>
    <source>
        <strain evidence="2">PL_HMW_Pooled</strain>
    </source>
</reference>
<dbReference type="Proteomes" id="UP001219518">
    <property type="component" value="Unassembled WGS sequence"/>
</dbReference>
<sequence length="185" mass="22236">MAKEPFGTHRSEKVKEQTNKRNLEELSSKNLMHLVLNTITNTQKTSHHWIGEVKWVTYMLHSYSCWSDICHTHSRCHRRHRYAVVNWLKALREQRNICQIHSHCHRRHRYAVVYWLRAIREQRKKGNLEELSSKTPIYIVLHTLTNTQKTSHCWIGEVKCVTNMLHSYSCRSDICHTHSHCHRRH</sequence>
<accession>A0AAE1HA88</accession>